<dbReference type="eggNOG" id="KOG4197">
    <property type="taxonomic scope" value="Eukaryota"/>
</dbReference>
<comment type="subunit">
    <text evidence="4">Binds to mitochondrial small subunit 15S rRNA.</text>
</comment>
<feature type="region of interest" description="Disordered" evidence="5">
    <location>
        <begin position="1"/>
        <end position="154"/>
    </location>
</feature>
<dbReference type="InParanoid" id="A8NYA1"/>
<dbReference type="AlphaFoldDB" id="A8NYA1"/>
<dbReference type="VEuPathDB" id="FungiDB:CC1G_01291"/>
<dbReference type="PANTHER" id="PTHR47447">
    <property type="entry name" value="OS03G0856100 PROTEIN"/>
    <property type="match status" value="1"/>
</dbReference>
<evidence type="ECO:0000313" key="6">
    <source>
        <dbReference type="EMBL" id="EAU84295.2"/>
    </source>
</evidence>
<organism evidence="6 7">
    <name type="scientific">Coprinopsis cinerea (strain Okayama-7 / 130 / ATCC MYA-4618 / FGSC 9003)</name>
    <name type="common">Inky cap fungus</name>
    <name type="synonym">Hormographiella aspergillata</name>
    <dbReference type="NCBI Taxonomy" id="240176"/>
    <lineage>
        <taxon>Eukaryota</taxon>
        <taxon>Fungi</taxon>
        <taxon>Dikarya</taxon>
        <taxon>Basidiomycota</taxon>
        <taxon>Agaricomycotina</taxon>
        <taxon>Agaricomycetes</taxon>
        <taxon>Agaricomycetidae</taxon>
        <taxon>Agaricales</taxon>
        <taxon>Agaricineae</taxon>
        <taxon>Psathyrellaceae</taxon>
        <taxon>Coprinopsis</taxon>
    </lineage>
</organism>
<dbReference type="KEGG" id="cci:CC1G_01291"/>
<dbReference type="Proteomes" id="UP000001861">
    <property type="component" value="Unassembled WGS sequence"/>
</dbReference>
<feature type="region of interest" description="Disordered" evidence="5">
    <location>
        <begin position="602"/>
        <end position="624"/>
    </location>
</feature>
<evidence type="ECO:0000313" key="7">
    <source>
        <dbReference type="Proteomes" id="UP000001861"/>
    </source>
</evidence>
<reference evidence="6 7" key="1">
    <citation type="journal article" date="2010" name="Proc. Natl. Acad. Sci. U.S.A.">
        <title>Insights into evolution of multicellular fungi from the assembled chromosomes of the mushroom Coprinopsis cinerea (Coprinus cinereus).</title>
        <authorList>
            <person name="Stajich J.E."/>
            <person name="Wilke S.K."/>
            <person name="Ahren D."/>
            <person name="Au C.H."/>
            <person name="Birren B.W."/>
            <person name="Borodovsky M."/>
            <person name="Burns C."/>
            <person name="Canback B."/>
            <person name="Casselton L.A."/>
            <person name="Cheng C.K."/>
            <person name="Deng J."/>
            <person name="Dietrich F.S."/>
            <person name="Fargo D.C."/>
            <person name="Farman M.L."/>
            <person name="Gathman A.C."/>
            <person name="Goldberg J."/>
            <person name="Guigo R."/>
            <person name="Hoegger P.J."/>
            <person name="Hooker J.B."/>
            <person name="Huggins A."/>
            <person name="James T.Y."/>
            <person name="Kamada T."/>
            <person name="Kilaru S."/>
            <person name="Kodira C."/>
            <person name="Kues U."/>
            <person name="Kupfer D."/>
            <person name="Kwan H.S."/>
            <person name="Lomsadze A."/>
            <person name="Li W."/>
            <person name="Lilly W.W."/>
            <person name="Ma L.J."/>
            <person name="Mackey A.J."/>
            <person name="Manning G."/>
            <person name="Martin F."/>
            <person name="Muraguchi H."/>
            <person name="Natvig D.O."/>
            <person name="Palmerini H."/>
            <person name="Ramesh M.A."/>
            <person name="Rehmeyer C.J."/>
            <person name="Roe B.A."/>
            <person name="Shenoy N."/>
            <person name="Stanke M."/>
            <person name="Ter-Hovhannisyan V."/>
            <person name="Tunlid A."/>
            <person name="Velagapudi R."/>
            <person name="Vision T.J."/>
            <person name="Zeng Q."/>
            <person name="Zolan M.E."/>
            <person name="Pukkila P.J."/>
        </authorList>
    </citation>
    <scope>NUCLEOTIDE SEQUENCE [LARGE SCALE GENOMIC DNA]</scope>
    <source>
        <strain evidence="7">Okayama-7 / 130 / ATCC MYA-4618 / FGSC 9003</strain>
    </source>
</reference>
<dbReference type="InterPro" id="IPR002885">
    <property type="entry name" value="PPR_rpt"/>
</dbReference>
<dbReference type="InterPro" id="IPR011990">
    <property type="entry name" value="TPR-like_helical_dom_sf"/>
</dbReference>
<feature type="compositionally biased region" description="Polar residues" evidence="5">
    <location>
        <begin position="141"/>
        <end position="154"/>
    </location>
</feature>
<proteinExistence type="inferred from homology"/>
<sequence>MSIPKNRLPYSQKVGNLRSIGEEQPAGVPKNPSQYTSYTTNPASGKEDHASYALPTTWRPPTPFNPERRVSESDTTTDPALPSPLSSADMERVVREAAKPKRKAARYRERRPRPGLRRRVKLSNPIRRKRPPRKPKDNGQMDPTQCGSQYLSPTRLTLRTFVPPDMEGGRGPTLVRLLRAMLSKDLQKALEAQNEIRRLQAEDHVVSTHFSRIPVPILRQLHYNLSKQRPVTKSHFPLMLSALQSLWDAGETFPIDVWNSLINVAGKGFRTGSRHEYVTAASIYRDMISGRRPGASQREFLNLRKPEQLEALPGTVQPNLVTFNTLISIAARSLSQPAIAHAVALFQKSGLTPDHITHSSLLVYFTRTNNFTGIRNTLLKMKRQKLSMPIDTLNGILYAYIYNGRAEVAWDAFLVLKNNVTPDPNQAFVKRAQRRLASKEGIVIGSDLKPNEVTYVATIQAMAHKGDAFRTFSTLHEHLSLDPGAFCWNSTAAAFRAVFLGFSKHAHPPSFSTGKGAVPIYEWNLSNLDLMFKLFLRLPPTRIPTRSTIYWIITAFDKASGGDLPIQRRVWVQLKLRFQKRDPQLFRQKRLQDVEARLFLAPQSQQCSENPSSLRPEGASESGP</sequence>
<name>A8NYA1_COPC7</name>
<feature type="compositionally biased region" description="Polar residues" evidence="5">
    <location>
        <begin position="31"/>
        <end position="43"/>
    </location>
</feature>
<dbReference type="RefSeq" id="XP_001837379.2">
    <property type="nucleotide sequence ID" value="XM_001837327.2"/>
</dbReference>
<keyword evidence="2" id="KW-0677">Repeat</keyword>
<feature type="compositionally biased region" description="Basic and acidic residues" evidence="5">
    <location>
        <begin position="89"/>
        <end position="99"/>
    </location>
</feature>
<feature type="compositionally biased region" description="Polar residues" evidence="5">
    <location>
        <begin position="602"/>
        <end position="613"/>
    </location>
</feature>
<dbReference type="OrthoDB" id="1908178at2759"/>
<dbReference type="HOGENOM" id="CLU_438052_0_0_1"/>
<evidence type="ECO:0000256" key="1">
    <source>
        <dbReference type="ARBA" id="ARBA00006192"/>
    </source>
</evidence>
<evidence type="ECO:0000256" key="2">
    <source>
        <dbReference type="ARBA" id="ARBA00022737"/>
    </source>
</evidence>
<accession>A8NYA1</accession>
<dbReference type="GeneID" id="6013935"/>
<dbReference type="STRING" id="240176.A8NYA1"/>
<comment type="function">
    <text evidence="3">Regulates mitochondrial small subunit maturation by controlling 15S rRNA 5'-end processing. Localizes to the 5' precursor of the 15S rRNA in a position that is subsequently occupied by mS47 in the mature yeast mtSSU. Uses structure and sequence-specific RNA recognition, binding to a single-stranded region of the precursor and specifically recognizing bases -6 to -1. The exchange of Ccm1 for mS47 is coupled to the irreversible removal of precursor rRNA that is accompanied by conformational changes of the mitoribosomal proteins uS5m and mS26. These conformational changes signal completion of 5'-end rRNA processing through protection of the mature 5'-end of the 15S rRNA and stabilization of mS47. The removal of the 5' precursor together with the dissociation of Ccm1 may be catalyzed by the 5'-3' exoribonuclease Pet127. Involved in the specific removal of group I introns in mitochondrial encoded transcripts.</text>
</comment>
<keyword evidence="7" id="KW-1185">Reference proteome</keyword>
<dbReference type="Pfam" id="PF13812">
    <property type="entry name" value="PPR_3"/>
    <property type="match status" value="1"/>
</dbReference>
<gene>
    <name evidence="6" type="ORF">CC1G_01291</name>
</gene>
<evidence type="ECO:0008006" key="8">
    <source>
        <dbReference type="Google" id="ProtNLM"/>
    </source>
</evidence>
<comment type="similarity">
    <text evidence="1">Belongs to the CCM1 family.</text>
</comment>
<dbReference type="EMBL" id="AACS02000005">
    <property type="protein sequence ID" value="EAU84295.2"/>
    <property type="molecule type" value="Genomic_DNA"/>
</dbReference>
<dbReference type="PANTHER" id="PTHR47447:SF25">
    <property type="entry name" value="SAP DOMAIN-CONTAINING PROTEIN"/>
    <property type="match status" value="1"/>
</dbReference>
<evidence type="ECO:0000256" key="3">
    <source>
        <dbReference type="ARBA" id="ARBA00044493"/>
    </source>
</evidence>
<evidence type="ECO:0000256" key="4">
    <source>
        <dbReference type="ARBA" id="ARBA00044511"/>
    </source>
</evidence>
<comment type="caution">
    <text evidence="6">The sequence shown here is derived from an EMBL/GenBank/DDBJ whole genome shotgun (WGS) entry which is preliminary data.</text>
</comment>
<feature type="compositionally biased region" description="Basic residues" evidence="5">
    <location>
        <begin position="100"/>
        <end position="133"/>
    </location>
</feature>
<protein>
    <recommendedName>
        <fullName evidence="8">Pentatricopeptide repeat-containing protein</fullName>
    </recommendedName>
</protein>
<evidence type="ECO:0000256" key="5">
    <source>
        <dbReference type="SAM" id="MobiDB-lite"/>
    </source>
</evidence>
<dbReference type="Gene3D" id="1.25.40.10">
    <property type="entry name" value="Tetratricopeptide repeat domain"/>
    <property type="match status" value="1"/>
</dbReference>